<feature type="transmembrane region" description="Helical" evidence="7">
    <location>
        <begin position="54"/>
        <end position="72"/>
    </location>
</feature>
<dbReference type="Pfam" id="PF19300">
    <property type="entry name" value="BPD_transp_1_N"/>
    <property type="match status" value="1"/>
</dbReference>
<dbReference type="PANTHER" id="PTHR43163:SF6">
    <property type="entry name" value="DIPEPTIDE TRANSPORT SYSTEM PERMEASE PROTEIN DPPB-RELATED"/>
    <property type="match status" value="1"/>
</dbReference>
<dbReference type="Pfam" id="PF00528">
    <property type="entry name" value="BPD_transp_1"/>
    <property type="match status" value="1"/>
</dbReference>
<accession>A0A857FLT9</accession>
<evidence type="ECO:0000256" key="3">
    <source>
        <dbReference type="ARBA" id="ARBA00022475"/>
    </source>
</evidence>
<reference evidence="9 10" key="1">
    <citation type="journal article" date="2020" name="Carbohydr. Polym.">
        <title>Characterization and optimization of production of bacterial cellulose from strain CGMCC 17276 based on whole-genome analysis.</title>
        <authorList>
            <person name="Lu T."/>
            <person name="Gao H."/>
            <person name="Liao B."/>
            <person name="Wu J."/>
            <person name="Zhang W."/>
            <person name="Huang J."/>
            <person name="Liu M."/>
            <person name="Huang J."/>
            <person name="Chang Z."/>
            <person name="Jin M."/>
            <person name="Yi Z."/>
            <person name="Jiang D."/>
        </authorList>
    </citation>
    <scope>NUCLEOTIDE SEQUENCE [LARGE SCALE GENOMIC DNA]</scope>
    <source>
        <strain evidence="9 10">CGMCC 17276</strain>
    </source>
</reference>
<keyword evidence="4 7" id="KW-0812">Transmembrane</keyword>
<dbReference type="GO" id="GO:0055085">
    <property type="term" value="P:transmembrane transport"/>
    <property type="evidence" value="ECO:0007669"/>
    <property type="project" value="InterPro"/>
</dbReference>
<dbReference type="SUPFAM" id="SSF161098">
    <property type="entry name" value="MetI-like"/>
    <property type="match status" value="1"/>
</dbReference>
<evidence type="ECO:0000259" key="8">
    <source>
        <dbReference type="PROSITE" id="PS50928"/>
    </source>
</evidence>
<dbReference type="InterPro" id="IPR035906">
    <property type="entry name" value="MetI-like_sf"/>
</dbReference>
<keyword evidence="3" id="KW-1003">Cell membrane</keyword>
<protein>
    <submittedName>
        <fullName evidence="9">ABC transporter permease</fullName>
    </submittedName>
</protein>
<name>A0A857FLT9_KOMXY</name>
<gene>
    <name evidence="9" type="ORF">FMA36_06295</name>
</gene>
<feature type="domain" description="ABC transmembrane type-1" evidence="8">
    <location>
        <begin position="137"/>
        <end position="339"/>
    </location>
</feature>
<evidence type="ECO:0000256" key="5">
    <source>
        <dbReference type="ARBA" id="ARBA00022989"/>
    </source>
</evidence>
<dbReference type="Gene3D" id="1.10.3720.10">
    <property type="entry name" value="MetI-like"/>
    <property type="match status" value="1"/>
</dbReference>
<feature type="transmembrane region" description="Helical" evidence="7">
    <location>
        <begin position="274"/>
        <end position="300"/>
    </location>
</feature>
<evidence type="ECO:0000313" key="9">
    <source>
        <dbReference type="EMBL" id="QHC35166.1"/>
    </source>
</evidence>
<dbReference type="CDD" id="cd06261">
    <property type="entry name" value="TM_PBP2"/>
    <property type="match status" value="1"/>
</dbReference>
<evidence type="ECO:0000256" key="1">
    <source>
        <dbReference type="ARBA" id="ARBA00004651"/>
    </source>
</evidence>
<keyword evidence="2 7" id="KW-0813">Transport</keyword>
<feature type="transmembrane region" description="Helical" evidence="7">
    <location>
        <begin position="217"/>
        <end position="236"/>
    </location>
</feature>
<dbReference type="EMBL" id="CP041348">
    <property type="protein sequence ID" value="QHC35166.1"/>
    <property type="molecule type" value="Genomic_DNA"/>
</dbReference>
<evidence type="ECO:0000256" key="7">
    <source>
        <dbReference type="RuleBase" id="RU363032"/>
    </source>
</evidence>
<dbReference type="InterPro" id="IPR045621">
    <property type="entry name" value="BPD_transp_1_N"/>
</dbReference>
<comment type="similarity">
    <text evidence="7">Belongs to the binding-protein-dependent transport system permease family.</text>
</comment>
<dbReference type="RefSeq" id="WP_159261608.1">
    <property type="nucleotide sequence ID" value="NZ_CP041348.1"/>
</dbReference>
<dbReference type="AlphaFoldDB" id="A0A857FLT9"/>
<evidence type="ECO:0000313" key="10">
    <source>
        <dbReference type="Proteomes" id="UP000464674"/>
    </source>
</evidence>
<proteinExistence type="inferred from homology"/>
<dbReference type="Proteomes" id="UP000464674">
    <property type="component" value="Chromosome"/>
</dbReference>
<dbReference type="InterPro" id="IPR000515">
    <property type="entry name" value="MetI-like"/>
</dbReference>
<evidence type="ECO:0000256" key="2">
    <source>
        <dbReference type="ARBA" id="ARBA00022448"/>
    </source>
</evidence>
<keyword evidence="5 7" id="KW-1133">Transmembrane helix</keyword>
<feature type="transmembrane region" description="Helical" evidence="7">
    <location>
        <begin position="173"/>
        <end position="197"/>
    </location>
</feature>
<dbReference type="OrthoDB" id="9807402at2"/>
<evidence type="ECO:0000256" key="4">
    <source>
        <dbReference type="ARBA" id="ARBA00022692"/>
    </source>
</evidence>
<evidence type="ECO:0000256" key="6">
    <source>
        <dbReference type="ARBA" id="ARBA00023136"/>
    </source>
</evidence>
<sequence length="355" mass="38832">MAQKSLASLSEQQMLLSRRLSLPIIKRLFSPFPRFVASGALPVRAVIRRLMSSLMTVLFLSALTFLLVRLAPGSIVDSILGMTERTAEQAAAVRAAYHLDDPLFVQYLRWLGGIARGDFGQSFMLNEPVIDVIRRDFPVSIFLSAYSFVFSMIVGFLLGVIAALRHGWCGRAVLVAITFASSIPTFANGLMLLWLFGIMVPLFPVIGLGNPTFLSRVYHLTLPAIALSIPGAAILARTLAHVLHVIYHEEFVLFARSRGIDPVRIFMAYGLRNALVPVISVLGLVISTTLVGSVLVEMTFSLHGLGMALVDAIENKDGALVQGITMIVAITIVTMNALLDIVCYFADPRMREKKS</sequence>
<feature type="transmembrane region" description="Helical" evidence="7">
    <location>
        <begin position="320"/>
        <end position="346"/>
    </location>
</feature>
<comment type="subcellular location">
    <subcellularLocation>
        <location evidence="1 7">Cell membrane</location>
        <topology evidence="1 7">Multi-pass membrane protein</topology>
    </subcellularLocation>
</comment>
<keyword evidence="6 7" id="KW-0472">Membrane</keyword>
<dbReference type="PANTHER" id="PTHR43163">
    <property type="entry name" value="DIPEPTIDE TRANSPORT SYSTEM PERMEASE PROTEIN DPPB-RELATED"/>
    <property type="match status" value="1"/>
</dbReference>
<feature type="transmembrane region" description="Helical" evidence="7">
    <location>
        <begin position="141"/>
        <end position="161"/>
    </location>
</feature>
<organism evidence="9 10">
    <name type="scientific">Komagataeibacter xylinus</name>
    <name type="common">Gluconacetobacter xylinus</name>
    <dbReference type="NCBI Taxonomy" id="28448"/>
    <lineage>
        <taxon>Bacteria</taxon>
        <taxon>Pseudomonadati</taxon>
        <taxon>Pseudomonadota</taxon>
        <taxon>Alphaproteobacteria</taxon>
        <taxon>Acetobacterales</taxon>
        <taxon>Acetobacteraceae</taxon>
        <taxon>Komagataeibacter</taxon>
    </lineage>
</organism>
<dbReference type="PROSITE" id="PS50928">
    <property type="entry name" value="ABC_TM1"/>
    <property type="match status" value="1"/>
</dbReference>
<dbReference type="GO" id="GO:0005886">
    <property type="term" value="C:plasma membrane"/>
    <property type="evidence" value="ECO:0007669"/>
    <property type="project" value="UniProtKB-SubCell"/>
</dbReference>